<evidence type="ECO:0000313" key="3">
    <source>
        <dbReference type="Proteomes" id="UP001184230"/>
    </source>
</evidence>
<keyword evidence="3" id="KW-1185">Reference proteome</keyword>
<protein>
    <submittedName>
        <fullName evidence="2">Outer membrane murein-binding lipoprotein Lpp</fullName>
    </submittedName>
</protein>
<name>A0ABU1NJP9_9BURK</name>
<gene>
    <name evidence="2" type="ORF">J2739_004483</name>
</gene>
<feature type="region of interest" description="Disordered" evidence="1">
    <location>
        <begin position="26"/>
        <end position="45"/>
    </location>
</feature>
<accession>A0ABU1NJP9</accession>
<dbReference type="Proteomes" id="UP001184230">
    <property type="component" value="Unassembled WGS sequence"/>
</dbReference>
<reference evidence="2 3" key="1">
    <citation type="submission" date="2023-07" db="EMBL/GenBank/DDBJ databases">
        <title>Sorghum-associated microbial communities from plants grown in Nebraska, USA.</title>
        <authorList>
            <person name="Schachtman D."/>
        </authorList>
    </citation>
    <scope>NUCLEOTIDE SEQUENCE [LARGE SCALE GENOMIC DNA]</scope>
    <source>
        <strain evidence="2 3">DS1781</strain>
    </source>
</reference>
<feature type="compositionally biased region" description="Basic and acidic residues" evidence="1">
    <location>
        <begin position="29"/>
        <end position="38"/>
    </location>
</feature>
<evidence type="ECO:0000256" key="1">
    <source>
        <dbReference type="SAM" id="MobiDB-lite"/>
    </source>
</evidence>
<dbReference type="RefSeq" id="WP_309905709.1">
    <property type="nucleotide sequence ID" value="NZ_JAVDRF010000011.1"/>
</dbReference>
<feature type="region of interest" description="Disordered" evidence="1">
    <location>
        <begin position="98"/>
        <end position="119"/>
    </location>
</feature>
<comment type="caution">
    <text evidence="2">The sequence shown here is derived from an EMBL/GenBank/DDBJ whole genome shotgun (WGS) entry which is preliminary data.</text>
</comment>
<organism evidence="2 3">
    <name type="scientific">Variovorax soli</name>
    <dbReference type="NCBI Taxonomy" id="376815"/>
    <lineage>
        <taxon>Bacteria</taxon>
        <taxon>Pseudomonadati</taxon>
        <taxon>Pseudomonadota</taxon>
        <taxon>Betaproteobacteria</taxon>
        <taxon>Burkholderiales</taxon>
        <taxon>Comamonadaceae</taxon>
        <taxon>Variovorax</taxon>
    </lineage>
</organism>
<dbReference type="PROSITE" id="PS51257">
    <property type="entry name" value="PROKAR_LIPOPROTEIN"/>
    <property type="match status" value="1"/>
</dbReference>
<keyword evidence="2" id="KW-0449">Lipoprotein</keyword>
<sequence length="148" mass="16369">MKPKHALAAAVVVALAGCSSFQWPGAEKGAPKADEHAGHHPAVATEQQVEAAKVDKQMEAMQDMHQKMMAAKTPAERAALMKDHMKAMRDGMAMMGRMRDMPMQDGGKSSRPGGPSMHEDMMQRRMDMMEMMMLMMMDREVARPPAAR</sequence>
<proteinExistence type="predicted"/>
<evidence type="ECO:0000313" key="2">
    <source>
        <dbReference type="EMBL" id="MDR6538690.1"/>
    </source>
</evidence>
<dbReference type="EMBL" id="JAVDRF010000011">
    <property type="protein sequence ID" value="MDR6538690.1"/>
    <property type="molecule type" value="Genomic_DNA"/>
</dbReference>